<proteinExistence type="predicted"/>
<evidence type="ECO:0000313" key="1">
    <source>
        <dbReference type="EMBL" id="KAF3486461.1"/>
    </source>
</evidence>
<organism evidence="1 2">
    <name type="scientific">Brassica cretica</name>
    <name type="common">Mustard</name>
    <dbReference type="NCBI Taxonomy" id="69181"/>
    <lineage>
        <taxon>Eukaryota</taxon>
        <taxon>Viridiplantae</taxon>
        <taxon>Streptophyta</taxon>
        <taxon>Embryophyta</taxon>
        <taxon>Tracheophyta</taxon>
        <taxon>Spermatophyta</taxon>
        <taxon>Magnoliopsida</taxon>
        <taxon>eudicotyledons</taxon>
        <taxon>Gunneridae</taxon>
        <taxon>Pentapetalae</taxon>
        <taxon>rosids</taxon>
        <taxon>malvids</taxon>
        <taxon>Brassicales</taxon>
        <taxon>Brassicaceae</taxon>
        <taxon>Brassiceae</taxon>
        <taxon>Brassica</taxon>
    </lineage>
</organism>
<accession>A0A8S9MT30</accession>
<protein>
    <submittedName>
        <fullName evidence="1">Uncharacterized protein</fullName>
    </submittedName>
</protein>
<sequence length="60" mass="6848">MYLTRKVELEEKIEGFIVYLLSVAVGVDVVSGEVYRCLGLVDVFDAVYRYLELVVIKCVM</sequence>
<gene>
    <name evidence="1" type="ORF">F2Q69_00055226</name>
</gene>
<reference evidence="1" key="1">
    <citation type="submission" date="2019-12" db="EMBL/GenBank/DDBJ databases">
        <title>Genome sequencing and annotation of Brassica cretica.</title>
        <authorList>
            <person name="Studholme D.J."/>
            <person name="Sarris P."/>
        </authorList>
    </citation>
    <scope>NUCLEOTIDE SEQUENCE</scope>
    <source>
        <strain evidence="1">PFS-109/04</strain>
        <tissue evidence="1">Leaf</tissue>
    </source>
</reference>
<dbReference type="Proteomes" id="UP000712600">
    <property type="component" value="Unassembled WGS sequence"/>
</dbReference>
<dbReference type="EMBL" id="QGKX02002183">
    <property type="protein sequence ID" value="KAF3486461.1"/>
    <property type="molecule type" value="Genomic_DNA"/>
</dbReference>
<comment type="caution">
    <text evidence="1">The sequence shown here is derived from an EMBL/GenBank/DDBJ whole genome shotgun (WGS) entry which is preliminary data.</text>
</comment>
<evidence type="ECO:0000313" key="2">
    <source>
        <dbReference type="Proteomes" id="UP000712600"/>
    </source>
</evidence>
<name>A0A8S9MT30_BRACR</name>
<dbReference type="AlphaFoldDB" id="A0A8S9MT30"/>